<evidence type="ECO:0000256" key="2">
    <source>
        <dbReference type="ARBA" id="ARBA00023125"/>
    </source>
</evidence>
<protein>
    <submittedName>
        <fullName evidence="6">GntR family transcriptional regulator</fullName>
    </submittedName>
</protein>
<organism evidence="6 7">
    <name type="scientific">Leucobacter allii</name>
    <dbReference type="NCBI Taxonomy" id="2932247"/>
    <lineage>
        <taxon>Bacteria</taxon>
        <taxon>Bacillati</taxon>
        <taxon>Actinomycetota</taxon>
        <taxon>Actinomycetes</taxon>
        <taxon>Micrococcales</taxon>
        <taxon>Microbacteriaceae</taxon>
        <taxon>Leucobacter</taxon>
    </lineage>
</organism>
<feature type="domain" description="HTH gntR-type" evidence="5">
    <location>
        <begin position="11"/>
        <end position="79"/>
    </location>
</feature>
<feature type="region of interest" description="Disordered" evidence="4">
    <location>
        <begin position="120"/>
        <end position="142"/>
    </location>
</feature>
<sequence>MLIRIDEASERPIYAQIADAIRGDLAAGRLRAGETLPPAREVAAALRINPHTVLHAYQALRDEGLVDLRRGRGAVVTDRVAGLAELHVQAVALAERATILGIGPEALAALVSHAGRRAGAPVAARATRPATGIAPERPQEDR</sequence>
<evidence type="ECO:0000256" key="3">
    <source>
        <dbReference type="ARBA" id="ARBA00023163"/>
    </source>
</evidence>
<dbReference type="Proteomes" id="UP000831786">
    <property type="component" value="Chromosome"/>
</dbReference>
<evidence type="ECO:0000259" key="5">
    <source>
        <dbReference type="PROSITE" id="PS50949"/>
    </source>
</evidence>
<dbReference type="Gene3D" id="1.10.10.10">
    <property type="entry name" value="Winged helix-like DNA-binding domain superfamily/Winged helix DNA-binding domain"/>
    <property type="match status" value="1"/>
</dbReference>
<dbReference type="PROSITE" id="PS50949">
    <property type="entry name" value="HTH_GNTR"/>
    <property type="match status" value="1"/>
</dbReference>
<dbReference type="PANTHER" id="PTHR38445:SF7">
    <property type="entry name" value="GNTR-FAMILY TRANSCRIPTIONAL REGULATOR"/>
    <property type="match status" value="1"/>
</dbReference>
<name>A0ABY4FJQ4_9MICO</name>
<evidence type="ECO:0000256" key="4">
    <source>
        <dbReference type="SAM" id="MobiDB-lite"/>
    </source>
</evidence>
<keyword evidence="2" id="KW-0238">DNA-binding</keyword>
<dbReference type="InterPro" id="IPR036388">
    <property type="entry name" value="WH-like_DNA-bd_sf"/>
</dbReference>
<gene>
    <name evidence="6" type="ORF">MUN78_11175</name>
</gene>
<dbReference type="SUPFAM" id="SSF46785">
    <property type="entry name" value="Winged helix' DNA-binding domain"/>
    <property type="match status" value="1"/>
</dbReference>
<dbReference type="CDD" id="cd07377">
    <property type="entry name" value="WHTH_GntR"/>
    <property type="match status" value="1"/>
</dbReference>
<dbReference type="InterPro" id="IPR000524">
    <property type="entry name" value="Tscrpt_reg_HTH_GntR"/>
</dbReference>
<keyword evidence="7" id="KW-1185">Reference proteome</keyword>
<dbReference type="SMART" id="SM00345">
    <property type="entry name" value="HTH_GNTR"/>
    <property type="match status" value="1"/>
</dbReference>
<reference evidence="6 7" key="1">
    <citation type="submission" date="2022-04" db="EMBL/GenBank/DDBJ databases">
        <title>Leucobacter sp. isolated from rhizosphere of garlic.</title>
        <authorList>
            <person name="Won M."/>
            <person name="Lee C.-M."/>
            <person name="Woen H.-Y."/>
            <person name="Kwon S.-W."/>
        </authorList>
    </citation>
    <scope>NUCLEOTIDE SEQUENCE [LARGE SCALE GENOMIC DNA]</scope>
    <source>
        <strain evidence="6 7">H21R-40</strain>
    </source>
</reference>
<dbReference type="RefSeq" id="WP_244726470.1">
    <property type="nucleotide sequence ID" value="NZ_CP095045.1"/>
</dbReference>
<evidence type="ECO:0000313" key="7">
    <source>
        <dbReference type="Proteomes" id="UP000831786"/>
    </source>
</evidence>
<accession>A0ABY4FJQ4</accession>
<keyword evidence="3" id="KW-0804">Transcription</keyword>
<dbReference type="InterPro" id="IPR036390">
    <property type="entry name" value="WH_DNA-bd_sf"/>
</dbReference>
<evidence type="ECO:0000313" key="6">
    <source>
        <dbReference type="EMBL" id="UOQ56249.1"/>
    </source>
</evidence>
<proteinExistence type="predicted"/>
<feature type="compositionally biased region" description="Low complexity" evidence="4">
    <location>
        <begin position="120"/>
        <end position="132"/>
    </location>
</feature>
<dbReference type="EMBL" id="CP095045">
    <property type="protein sequence ID" value="UOQ56249.1"/>
    <property type="molecule type" value="Genomic_DNA"/>
</dbReference>
<keyword evidence="1" id="KW-0805">Transcription regulation</keyword>
<dbReference type="PANTHER" id="PTHR38445">
    <property type="entry name" value="HTH-TYPE TRANSCRIPTIONAL REPRESSOR YTRA"/>
    <property type="match status" value="1"/>
</dbReference>
<evidence type="ECO:0000256" key="1">
    <source>
        <dbReference type="ARBA" id="ARBA00023015"/>
    </source>
</evidence>
<dbReference type="Pfam" id="PF00392">
    <property type="entry name" value="GntR"/>
    <property type="match status" value="1"/>
</dbReference>